<reference evidence="1" key="1">
    <citation type="submission" date="2018-05" db="EMBL/GenBank/DDBJ databases">
        <authorList>
            <person name="Lanie J.A."/>
            <person name="Ng W.-L."/>
            <person name="Kazmierczak K.M."/>
            <person name="Andrzejewski T.M."/>
            <person name="Davidsen T.M."/>
            <person name="Wayne K.J."/>
            <person name="Tettelin H."/>
            <person name="Glass J.I."/>
            <person name="Rusch D."/>
            <person name="Podicherti R."/>
            <person name="Tsui H.-C.T."/>
            <person name="Winkler M.E."/>
        </authorList>
    </citation>
    <scope>NUCLEOTIDE SEQUENCE</scope>
</reference>
<gene>
    <name evidence="1" type="ORF">METZ01_LOCUS511423</name>
</gene>
<evidence type="ECO:0000313" key="1">
    <source>
        <dbReference type="EMBL" id="SVE58569.1"/>
    </source>
</evidence>
<sequence length="136" mass="15471">MVFDIDEIPDEGLDFEVRESPEYFEINEADCKICRDVQLRGSLRKVGSDVFLTGRVQTELLVSCSRCLEPVKLPVANEISAHYVPRPGDSEGGNQVELHLEDIDKEFYEEKQIKLVQAVRDQIMLTVPVVCLCKKD</sequence>
<dbReference type="EMBL" id="UINC01227612">
    <property type="protein sequence ID" value="SVE58569.1"/>
    <property type="molecule type" value="Genomic_DNA"/>
</dbReference>
<accession>A0A383EPN1</accession>
<proteinExistence type="predicted"/>
<name>A0A383EPN1_9ZZZZ</name>
<protein>
    <recommendedName>
        <fullName evidence="2">DUF177 domain-containing protein</fullName>
    </recommendedName>
</protein>
<dbReference type="InterPro" id="IPR003772">
    <property type="entry name" value="YceD"/>
</dbReference>
<dbReference type="Pfam" id="PF02620">
    <property type="entry name" value="YceD"/>
    <property type="match status" value="1"/>
</dbReference>
<evidence type="ECO:0008006" key="2">
    <source>
        <dbReference type="Google" id="ProtNLM"/>
    </source>
</evidence>
<organism evidence="1">
    <name type="scientific">marine metagenome</name>
    <dbReference type="NCBI Taxonomy" id="408172"/>
    <lineage>
        <taxon>unclassified sequences</taxon>
        <taxon>metagenomes</taxon>
        <taxon>ecological metagenomes</taxon>
    </lineage>
</organism>
<dbReference type="AlphaFoldDB" id="A0A383EPN1"/>
<feature type="non-terminal residue" evidence="1">
    <location>
        <position position="136"/>
    </location>
</feature>